<proteinExistence type="predicted"/>
<feature type="compositionally biased region" description="Basic and acidic residues" evidence="1">
    <location>
        <begin position="12"/>
        <end position="30"/>
    </location>
</feature>
<feature type="region of interest" description="Disordered" evidence="1">
    <location>
        <begin position="1"/>
        <end position="30"/>
    </location>
</feature>
<dbReference type="AlphaFoldDB" id="A0A090QNT3"/>
<feature type="transmembrane region" description="Helical" evidence="2">
    <location>
        <begin position="48"/>
        <end position="68"/>
    </location>
</feature>
<evidence type="ECO:0000313" key="3">
    <source>
        <dbReference type="EMBL" id="GAK97166.1"/>
    </source>
</evidence>
<sequence>MQDSDMLNSAEKNSENDSKQPTKNESFMDRWENSSNPLARFSYKVLQSIWTVVMAIGMFLAWLIALLAT</sequence>
<organism evidence="3 4">
    <name type="scientific">Nonlabens tegetincola</name>
    <dbReference type="NCBI Taxonomy" id="323273"/>
    <lineage>
        <taxon>Bacteria</taxon>
        <taxon>Pseudomonadati</taxon>
        <taxon>Bacteroidota</taxon>
        <taxon>Flavobacteriia</taxon>
        <taxon>Flavobacteriales</taxon>
        <taxon>Flavobacteriaceae</taxon>
        <taxon>Nonlabens</taxon>
    </lineage>
</organism>
<keyword evidence="2" id="KW-1133">Transmembrane helix</keyword>
<evidence type="ECO:0000256" key="2">
    <source>
        <dbReference type="SAM" id="Phobius"/>
    </source>
</evidence>
<evidence type="ECO:0000256" key="1">
    <source>
        <dbReference type="SAM" id="MobiDB-lite"/>
    </source>
</evidence>
<feature type="compositionally biased region" description="Polar residues" evidence="1">
    <location>
        <begin position="1"/>
        <end position="11"/>
    </location>
</feature>
<dbReference type="Proteomes" id="UP000029221">
    <property type="component" value="Unassembled WGS sequence"/>
</dbReference>
<protein>
    <submittedName>
        <fullName evidence="3">Uncharacterized protein</fullName>
    </submittedName>
</protein>
<comment type="caution">
    <text evidence="3">The sequence shown here is derived from an EMBL/GenBank/DDBJ whole genome shotgun (WGS) entry which is preliminary data.</text>
</comment>
<dbReference type="eggNOG" id="ENOG5033ENW">
    <property type="taxonomic scope" value="Bacteria"/>
</dbReference>
<evidence type="ECO:0000313" key="4">
    <source>
        <dbReference type="Proteomes" id="UP000029221"/>
    </source>
</evidence>
<dbReference type="EMBL" id="BBML01000004">
    <property type="protein sequence ID" value="GAK97166.1"/>
    <property type="molecule type" value="Genomic_DNA"/>
</dbReference>
<name>A0A090QNT3_9FLAO</name>
<keyword evidence="4" id="KW-1185">Reference proteome</keyword>
<keyword evidence="2" id="KW-0812">Transmembrane</keyword>
<reference evidence="3" key="1">
    <citation type="journal article" date="2014" name="Genome Announc.">
        <title>Draft Genome Sequences of Marine Flavobacterium Nonlabens Strains NR17, NR24, NR27, NR32, NR33, and Ara13.</title>
        <authorList>
            <person name="Nakanishi M."/>
            <person name="Meirelles P."/>
            <person name="Suzuki R."/>
            <person name="Takatani N."/>
            <person name="Mino S."/>
            <person name="Suda W."/>
            <person name="Oshima K."/>
            <person name="Hattori M."/>
            <person name="Ohkuma M."/>
            <person name="Hosokawa M."/>
            <person name="Miyashita K."/>
            <person name="Thompson F.L."/>
            <person name="Niwa A."/>
            <person name="Sawabe T."/>
            <person name="Sawabe T."/>
        </authorList>
    </citation>
    <scope>NUCLEOTIDE SEQUENCE [LARGE SCALE GENOMIC DNA]</scope>
    <source>
        <strain evidence="3">JCM 19294</strain>
    </source>
</reference>
<gene>
    <name evidence="3" type="ORF">JCM19294_672</name>
</gene>
<accession>A0A090QNT3</accession>
<keyword evidence="2" id="KW-0472">Membrane</keyword>
<dbReference type="STRING" id="319236.BST91_04640"/>